<accession>A0A0D2H367</accession>
<organism evidence="8 9">
    <name type="scientific">Fonsecaea pedrosoi CBS 271.37</name>
    <dbReference type="NCBI Taxonomy" id="1442368"/>
    <lineage>
        <taxon>Eukaryota</taxon>
        <taxon>Fungi</taxon>
        <taxon>Dikarya</taxon>
        <taxon>Ascomycota</taxon>
        <taxon>Pezizomycotina</taxon>
        <taxon>Eurotiomycetes</taxon>
        <taxon>Chaetothyriomycetidae</taxon>
        <taxon>Chaetothyriales</taxon>
        <taxon>Herpotrichiellaceae</taxon>
        <taxon>Fonsecaea</taxon>
    </lineage>
</organism>
<feature type="transmembrane region" description="Helical" evidence="6">
    <location>
        <begin position="342"/>
        <end position="362"/>
    </location>
</feature>
<protein>
    <recommendedName>
        <fullName evidence="7">Major facilitator superfamily (MFS) profile domain-containing protein</fullName>
    </recommendedName>
</protein>
<feature type="transmembrane region" description="Helical" evidence="6">
    <location>
        <begin position="153"/>
        <end position="173"/>
    </location>
</feature>
<dbReference type="AlphaFoldDB" id="A0A0D2H367"/>
<feature type="transmembrane region" description="Helical" evidence="6">
    <location>
        <begin position="123"/>
        <end position="141"/>
    </location>
</feature>
<dbReference type="InterPro" id="IPR020846">
    <property type="entry name" value="MFS_dom"/>
</dbReference>
<evidence type="ECO:0000259" key="7">
    <source>
        <dbReference type="PROSITE" id="PS50850"/>
    </source>
</evidence>
<feature type="transmembrane region" description="Helical" evidence="6">
    <location>
        <begin position="220"/>
        <end position="238"/>
    </location>
</feature>
<dbReference type="Gene3D" id="1.20.1250.20">
    <property type="entry name" value="MFS general substrate transporter like domains"/>
    <property type="match status" value="1"/>
</dbReference>
<proteinExistence type="inferred from homology"/>
<evidence type="ECO:0000256" key="6">
    <source>
        <dbReference type="SAM" id="Phobius"/>
    </source>
</evidence>
<dbReference type="EMBL" id="KN846969">
    <property type="protein sequence ID" value="KIW85315.1"/>
    <property type="molecule type" value="Genomic_DNA"/>
</dbReference>
<feature type="domain" description="Major facilitator superfamily (MFS) profile" evidence="7">
    <location>
        <begin position="44"/>
        <end position="492"/>
    </location>
</feature>
<keyword evidence="3 6" id="KW-0812">Transmembrane</keyword>
<dbReference type="GO" id="GO:0016020">
    <property type="term" value="C:membrane"/>
    <property type="evidence" value="ECO:0007669"/>
    <property type="project" value="UniProtKB-SubCell"/>
</dbReference>
<dbReference type="FunFam" id="1.20.1250.20:FF:000078">
    <property type="entry name" value="MFS maltose transporter, putative"/>
    <property type="match status" value="1"/>
</dbReference>
<dbReference type="SUPFAM" id="SSF103473">
    <property type="entry name" value="MFS general substrate transporter"/>
    <property type="match status" value="1"/>
</dbReference>
<comment type="subcellular location">
    <subcellularLocation>
        <location evidence="1">Membrane</location>
        <topology evidence="1">Multi-pass membrane protein</topology>
    </subcellularLocation>
</comment>
<feature type="transmembrane region" description="Helical" evidence="6">
    <location>
        <begin position="306"/>
        <end position="330"/>
    </location>
</feature>
<dbReference type="PROSITE" id="PS50850">
    <property type="entry name" value="MFS"/>
    <property type="match status" value="1"/>
</dbReference>
<dbReference type="InterPro" id="IPR050360">
    <property type="entry name" value="MFS_Sugar_Transporters"/>
</dbReference>
<feature type="transmembrane region" description="Helical" evidence="6">
    <location>
        <begin position="469"/>
        <end position="488"/>
    </location>
</feature>
<keyword evidence="9" id="KW-1185">Reference proteome</keyword>
<evidence type="ECO:0000256" key="3">
    <source>
        <dbReference type="ARBA" id="ARBA00022692"/>
    </source>
</evidence>
<dbReference type="InterPro" id="IPR005829">
    <property type="entry name" value="Sugar_transporter_CS"/>
</dbReference>
<dbReference type="InterPro" id="IPR005828">
    <property type="entry name" value="MFS_sugar_transport-like"/>
</dbReference>
<evidence type="ECO:0000256" key="4">
    <source>
        <dbReference type="ARBA" id="ARBA00022989"/>
    </source>
</evidence>
<feature type="transmembrane region" description="Helical" evidence="6">
    <location>
        <begin position="395"/>
        <end position="416"/>
    </location>
</feature>
<feature type="transmembrane region" description="Helical" evidence="6">
    <location>
        <begin position="41"/>
        <end position="71"/>
    </location>
</feature>
<evidence type="ECO:0000256" key="5">
    <source>
        <dbReference type="ARBA" id="ARBA00023136"/>
    </source>
</evidence>
<feature type="transmembrane region" description="Helical" evidence="6">
    <location>
        <begin position="369"/>
        <end position="389"/>
    </location>
</feature>
<keyword evidence="5 6" id="KW-0472">Membrane</keyword>
<dbReference type="PANTHER" id="PTHR48022">
    <property type="entry name" value="PLASTIDIC GLUCOSE TRANSPORTER 4"/>
    <property type="match status" value="1"/>
</dbReference>
<feature type="transmembrane region" description="Helical" evidence="6">
    <location>
        <begin position="437"/>
        <end position="457"/>
    </location>
</feature>
<dbReference type="PROSITE" id="PS00217">
    <property type="entry name" value="SUGAR_TRANSPORT_2"/>
    <property type="match status" value="1"/>
</dbReference>
<dbReference type="Proteomes" id="UP000053029">
    <property type="component" value="Unassembled WGS sequence"/>
</dbReference>
<dbReference type="VEuPathDB" id="FungiDB:Z517_00705"/>
<reference evidence="8 9" key="1">
    <citation type="submission" date="2015-01" db="EMBL/GenBank/DDBJ databases">
        <title>The Genome Sequence of Fonsecaea pedrosoi CBS 271.37.</title>
        <authorList>
            <consortium name="The Broad Institute Genomics Platform"/>
            <person name="Cuomo C."/>
            <person name="de Hoog S."/>
            <person name="Gorbushina A."/>
            <person name="Stielow B."/>
            <person name="Teixiera M."/>
            <person name="Abouelleil A."/>
            <person name="Chapman S.B."/>
            <person name="Priest M."/>
            <person name="Young S.K."/>
            <person name="Wortman J."/>
            <person name="Nusbaum C."/>
            <person name="Birren B."/>
        </authorList>
    </citation>
    <scope>NUCLEOTIDE SEQUENCE [LARGE SCALE GENOMIC DNA]</scope>
    <source>
        <strain evidence="8 9">CBS 271.37</strain>
    </source>
</reference>
<dbReference type="OrthoDB" id="6612291at2759"/>
<dbReference type="Pfam" id="PF00083">
    <property type="entry name" value="Sugar_tr"/>
    <property type="match status" value="1"/>
</dbReference>
<evidence type="ECO:0000256" key="1">
    <source>
        <dbReference type="ARBA" id="ARBA00004141"/>
    </source>
</evidence>
<evidence type="ECO:0000313" key="9">
    <source>
        <dbReference type="Proteomes" id="UP000053029"/>
    </source>
</evidence>
<dbReference type="PANTHER" id="PTHR48022:SF41">
    <property type="entry name" value="MAJOR FACILITATOR SUPERFAMILY (MFS) PROFILE DOMAIN-CONTAINING PROTEIN"/>
    <property type="match status" value="1"/>
</dbReference>
<name>A0A0D2H367_9EURO</name>
<dbReference type="GO" id="GO:0005351">
    <property type="term" value="F:carbohydrate:proton symporter activity"/>
    <property type="evidence" value="ECO:0007669"/>
    <property type="project" value="TreeGrafter"/>
</dbReference>
<dbReference type="InterPro" id="IPR036259">
    <property type="entry name" value="MFS_trans_sf"/>
</dbReference>
<dbReference type="HOGENOM" id="CLU_001265_11_0_1"/>
<comment type="similarity">
    <text evidence="2">Belongs to the major facilitator superfamily. Sugar transporter (TC 2.A.1.1) family.</text>
</comment>
<evidence type="ECO:0000313" key="8">
    <source>
        <dbReference type="EMBL" id="KIW85315.1"/>
    </source>
</evidence>
<dbReference type="GeneID" id="25300195"/>
<evidence type="ECO:0000256" key="2">
    <source>
        <dbReference type="ARBA" id="ARBA00010992"/>
    </source>
</evidence>
<feature type="transmembrane region" description="Helical" evidence="6">
    <location>
        <begin position="185"/>
        <end position="208"/>
    </location>
</feature>
<feature type="transmembrane region" description="Helical" evidence="6">
    <location>
        <begin position="91"/>
        <end position="111"/>
    </location>
</feature>
<gene>
    <name evidence="8" type="ORF">Z517_00705</name>
</gene>
<sequence length="536" mass="59057">MADKNPSILTPSLDLSLQTTEQSVLDDEPTLWKSIRKWPKVLGYSLGLTSSILLYGFDTSIVGNVSAIPAFQEDYGRELNNRHIIPSMWMGLWNAVSPIGIMIGSIIAGWLQDRIGRRPTLALGSFLSAGAVAIIYCSHFPDALDSRRGTFLAAKLIQGLAVGALLCTTQTYLSEILPPKLRGSVMAFFPVFTLLGQLIGAVVVYTSLNYPDDRPYTTPMIAQWPFSAVPLILALLLPESPTYLLRKRKYDKAVQAQRRLDSSRTDTQKNIDNLVYLLQKEEEQAKRQDRATYAECFRGTNRRRTLIVIFANTLPQFFGLSLLADASYFIQVVGMSADNALLFLQLGVGLGLLANIVSMWVITKVGRRVLGMTTLVGSTILWLGMGIAGCFDGVVVIWYTAVTMMVVIVVVGVGIWPVSFVVSAETSSLRLRAKTQGLGWFSGALAQGVFGISLPYVYNVDQGNLRAKAGFIIAGFSAIAWVLTWCFVPEMKERTAAEIDVMFEHRLPARKFKDWRRGTIGEVMAEASFGSQAHLT</sequence>
<dbReference type="RefSeq" id="XP_013289123.1">
    <property type="nucleotide sequence ID" value="XM_013433669.1"/>
</dbReference>
<keyword evidence="4 6" id="KW-1133">Transmembrane helix</keyword>